<name>A0ABN9DZS5_9NEOB</name>
<evidence type="ECO:0000313" key="3">
    <source>
        <dbReference type="Proteomes" id="UP001162483"/>
    </source>
</evidence>
<dbReference type="Proteomes" id="UP001162483">
    <property type="component" value="Unassembled WGS sequence"/>
</dbReference>
<protein>
    <submittedName>
        <fullName evidence="2">Uncharacterized protein</fullName>
    </submittedName>
</protein>
<organism evidence="2 3">
    <name type="scientific">Staurois parvus</name>
    <dbReference type="NCBI Taxonomy" id="386267"/>
    <lineage>
        <taxon>Eukaryota</taxon>
        <taxon>Metazoa</taxon>
        <taxon>Chordata</taxon>
        <taxon>Craniata</taxon>
        <taxon>Vertebrata</taxon>
        <taxon>Euteleostomi</taxon>
        <taxon>Amphibia</taxon>
        <taxon>Batrachia</taxon>
        <taxon>Anura</taxon>
        <taxon>Neobatrachia</taxon>
        <taxon>Ranoidea</taxon>
        <taxon>Ranidae</taxon>
        <taxon>Staurois</taxon>
    </lineage>
</organism>
<feature type="non-terminal residue" evidence="2">
    <location>
        <position position="1"/>
    </location>
</feature>
<evidence type="ECO:0000313" key="2">
    <source>
        <dbReference type="EMBL" id="CAI9578135.1"/>
    </source>
</evidence>
<gene>
    <name evidence="2" type="ORF">SPARVUS_LOCUS8873695</name>
</gene>
<dbReference type="EMBL" id="CATNWA010014979">
    <property type="protein sequence ID" value="CAI9578135.1"/>
    <property type="molecule type" value="Genomic_DNA"/>
</dbReference>
<proteinExistence type="predicted"/>
<feature type="compositionally biased region" description="Polar residues" evidence="1">
    <location>
        <begin position="88"/>
        <end position="107"/>
    </location>
</feature>
<keyword evidence="3" id="KW-1185">Reference proteome</keyword>
<sequence length="107" mass="11408">ALFNPYCRHGQTCCTQPQFLAYKNHSSKLYSCIPNSLLLPCYLPHVSTCSHSLAPILPFNPVKKPSVATAAPSPVPSSSSSLPEASTQPESSTQPDASIQPDASTQH</sequence>
<reference evidence="2" key="1">
    <citation type="submission" date="2023-05" db="EMBL/GenBank/DDBJ databases">
        <authorList>
            <person name="Stuckert A."/>
        </authorList>
    </citation>
    <scope>NUCLEOTIDE SEQUENCE</scope>
</reference>
<comment type="caution">
    <text evidence="2">The sequence shown here is derived from an EMBL/GenBank/DDBJ whole genome shotgun (WGS) entry which is preliminary data.</text>
</comment>
<evidence type="ECO:0000256" key="1">
    <source>
        <dbReference type="SAM" id="MobiDB-lite"/>
    </source>
</evidence>
<feature type="compositionally biased region" description="Low complexity" evidence="1">
    <location>
        <begin position="65"/>
        <end position="87"/>
    </location>
</feature>
<accession>A0ABN9DZS5</accession>
<feature type="region of interest" description="Disordered" evidence="1">
    <location>
        <begin position="65"/>
        <end position="107"/>
    </location>
</feature>